<dbReference type="RefSeq" id="WP_342373234.1">
    <property type="nucleotide sequence ID" value="NZ_CP115965.1"/>
</dbReference>
<feature type="domain" description="HTH lacI-type" evidence="4">
    <location>
        <begin position="13"/>
        <end position="67"/>
    </location>
</feature>
<dbReference type="EMBL" id="CP115965">
    <property type="protein sequence ID" value="WZW99643.1"/>
    <property type="molecule type" value="Genomic_DNA"/>
</dbReference>
<accession>A0ABZ3CAR6</accession>
<dbReference type="InterPro" id="IPR010982">
    <property type="entry name" value="Lambda_DNA-bd_dom_sf"/>
</dbReference>
<organism evidence="5 6">
    <name type="scientific">Propioniciclava soli</name>
    <dbReference type="NCBI Taxonomy" id="2775081"/>
    <lineage>
        <taxon>Bacteria</taxon>
        <taxon>Bacillati</taxon>
        <taxon>Actinomycetota</taxon>
        <taxon>Actinomycetes</taxon>
        <taxon>Propionibacteriales</taxon>
        <taxon>Propionibacteriaceae</taxon>
        <taxon>Propioniciclava</taxon>
    </lineage>
</organism>
<name>A0ABZ3CAR6_9ACTN</name>
<dbReference type="CDD" id="cd01392">
    <property type="entry name" value="HTH_LacI"/>
    <property type="match status" value="1"/>
</dbReference>
<dbReference type="PANTHER" id="PTHR30146">
    <property type="entry name" value="LACI-RELATED TRANSCRIPTIONAL REPRESSOR"/>
    <property type="match status" value="1"/>
</dbReference>
<proteinExistence type="predicted"/>
<dbReference type="CDD" id="cd06267">
    <property type="entry name" value="PBP1_LacI_sugar_binding-like"/>
    <property type="match status" value="1"/>
</dbReference>
<keyword evidence="3" id="KW-0804">Transcription</keyword>
<evidence type="ECO:0000259" key="4">
    <source>
        <dbReference type="PROSITE" id="PS50932"/>
    </source>
</evidence>
<dbReference type="Proteomes" id="UP001434337">
    <property type="component" value="Chromosome"/>
</dbReference>
<dbReference type="InterPro" id="IPR001761">
    <property type="entry name" value="Peripla_BP/Lac1_sug-bd_dom"/>
</dbReference>
<protein>
    <submittedName>
        <fullName evidence="5">LacI family DNA-binding transcriptional regulator</fullName>
    </submittedName>
</protein>
<evidence type="ECO:0000256" key="1">
    <source>
        <dbReference type="ARBA" id="ARBA00023015"/>
    </source>
</evidence>
<dbReference type="SMART" id="SM00354">
    <property type="entry name" value="HTH_LACI"/>
    <property type="match status" value="1"/>
</dbReference>
<dbReference type="Gene3D" id="3.40.50.2300">
    <property type="match status" value="2"/>
</dbReference>
<dbReference type="InterPro" id="IPR000843">
    <property type="entry name" value="HTH_LacI"/>
</dbReference>
<keyword evidence="2 5" id="KW-0238">DNA-binding</keyword>
<evidence type="ECO:0000256" key="2">
    <source>
        <dbReference type="ARBA" id="ARBA00023125"/>
    </source>
</evidence>
<dbReference type="GO" id="GO:0003677">
    <property type="term" value="F:DNA binding"/>
    <property type="evidence" value="ECO:0007669"/>
    <property type="project" value="UniProtKB-KW"/>
</dbReference>
<dbReference type="PROSITE" id="PS00356">
    <property type="entry name" value="HTH_LACI_1"/>
    <property type="match status" value="1"/>
</dbReference>
<gene>
    <name evidence="5" type="ORF">PCC79_05460</name>
</gene>
<dbReference type="SUPFAM" id="SSF53822">
    <property type="entry name" value="Periplasmic binding protein-like I"/>
    <property type="match status" value="1"/>
</dbReference>
<evidence type="ECO:0000256" key="3">
    <source>
        <dbReference type="ARBA" id="ARBA00023163"/>
    </source>
</evidence>
<dbReference type="PROSITE" id="PS50932">
    <property type="entry name" value="HTH_LACI_2"/>
    <property type="match status" value="1"/>
</dbReference>
<dbReference type="Pfam" id="PF00356">
    <property type="entry name" value="LacI"/>
    <property type="match status" value="1"/>
</dbReference>
<reference evidence="5 6" key="1">
    <citation type="journal article" date="2023" name="Environ Microbiome">
        <title>A coral-associated actinobacterium mitigates coral bleaching under heat stress.</title>
        <authorList>
            <person name="Li J."/>
            <person name="Zou Y."/>
            <person name="Li Q."/>
            <person name="Zhang J."/>
            <person name="Bourne D.G."/>
            <person name="Lyu Y."/>
            <person name="Liu C."/>
            <person name="Zhang S."/>
        </authorList>
    </citation>
    <scope>NUCLEOTIDE SEQUENCE [LARGE SCALE GENOMIC DNA]</scope>
    <source>
        <strain evidence="5 6">SCSIO 13291</strain>
    </source>
</reference>
<sequence length="349" mass="37492">MEQGADIARARKPTLKDVANMAGVSPMTASRVIGDKGGVSAEMTRKVHAAAKKLGYARNEAARLMRPGQRSGLLGVIVTNIDNPYYAQVLLGVEAAAKDAGRQIITGFSHNDPRLEAELVRDLSARQIEGLIVVPARADAPHLAAAAKAGMPIALASRSINHGRVDTVLVDDIGAVRTEVGKLLDEGRHPIAFLGGEPTITTAARRYAGFVQAHTDAGVEVDQRYVRQMPSEPAAVVRVTRELLAMDEPPAAFFTANNRFSINVLRVLLDLHARWTPHSTAPRLVGFDTFELADLVPYPLTLIEHDAQALGRLAAELTLRRINSAERTPPITMTMPSVGVVHGLQPNSS</sequence>
<dbReference type="Gene3D" id="1.10.260.40">
    <property type="entry name" value="lambda repressor-like DNA-binding domains"/>
    <property type="match status" value="1"/>
</dbReference>
<dbReference type="PANTHER" id="PTHR30146:SF109">
    <property type="entry name" value="HTH-TYPE TRANSCRIPTIONAL REGULATOR GALS"/>
    <property type="match status" value="1"/>
</dbReference>
<dbReference type="Pfam" id="PF00532">
    <property type="entry name" value="Peripla_BP_1"/>
    <property type="match status" value="1"/>
</dbReference>
<evidence type="ECO:0000313" key="6">
    <source>
        <dbReference type="Proteomes" id="UP001434337"/>
    </source>
</evidence>
<keyword evidence="1" id="KW-0805">Transcription regulation</keyword>
<keyword evidence="6" id="KW-1185">Reference proteome</keyword>
<dbReference type="SUPFAM" id="SSF47413">
    <property type="entry name" value="lambda repressor-like DNA-binding domains"/>
    <property type="match status" value="1"/>
</dbReference>
<dbReference type="InterPro" id="IPR028082">
    <property type="entry name" value="Peripla_BP_I"/>
</dbReference>
<evidence type="ECO:0000313" key="5">
    <source>
        <dbReference type="EMBL" id="WZW99643.1"/>
    </source>
</evidence>